<dbReference type="PANTHER" id="PTHR31057:SF0">
    <property type="entry name" value="E3 UFM1-PROTEIN LIGASE 1"/>
    <property type="match status" value="1"/>
</dbReference>
<keyword evidence="5" id="KW-0833">Ubl conjugation pathway</keyword>
<dbReference type="GO" id="GO:0061666">
    <property type="term" value="F:UFM1 ligase activity"/>
    <property type="evidence" value="ECO:0007669"/>
    <property type="project" value="InterPro"/>
</dbReference>
<dbReference type="Pfam" id="PF23659">
    <property type="entry name" value="UFL1"/>
    <property type="match status" value="1"/>
</dbReference>
<dbReference type="PANTHER" id="PTHR31057">
    <property type="entry name" value="E3 UFM1-PROTEIN LIGASE 1"/>
    <property type="match status" value="1"/>
</dbReference>
<dbReference type="Pfam" id="PF09743">
    <property type="entry name" value="E3_UFM1_ligase"/>
    <property type="match status" value="1"/>
</dbReference>
<dbReference type="InterPro" id="IPR018611">
    <property type="entry name" value="Ufl1"/>
</dbReference>
<reference evidence="11" key="1">
    <citation type="submission" date="2021-06" db="EMBL/GenBank/DDBJ databases">
        <authorList>
            <person name="Hodson N. C."/>
            <person name="Mongue J. A."/>
            <person name="Jaron S. K."/>
        </authorList>
    </citation>
    <scope>NUCLEOTIDE SEQUENCE</scope>
</reference>
<gene>
    <name evidence="11" type="ORF">AFUS01_LOCUS46709</name>
</gene>
<dbReference type="GO" id="GO:0005789">
    <property type="term" value="C:endoplasmic reticulum membrane"/>
    <property type="evidence" value="ECO:0007669"/>
    <property type="project" value="TreeGrafter"/>
</dbReference>
<dbReference type="AlphaFoldDB" id="A0A8J2LSU0"/>
<evidence type="ECO:0000256" key="7">
    <source>
        <dbReference type="SAM" id="MobiDB-lite"/>
    </source>
</evidence>
<dbReference type="Proteomes" id="UP000708208">
    <property type="component" value="Unassembled WGS sequence"/>
</dbReference>
<feature type="domain" description="E3 UFM1-protein ligase 1-like" evidence="9">
    <location>
        <begin position="553"/>
        <end position="610"/>
    </location>
</feature>
<dbReference type="Pfam" id="PF25870">
    <property type="entry name" value="WHD_UFL1_5th"/>
    <property type="match status" value="1"/>
</dbReference>
<organism evidence="11 12">
    <name type="scientific">Allacma fusca</name>
    <dbReference type="NCBI Taxonomy" id="39272"/>
    <lineage>
        <taxon>Eukaryota</taxon>
        <taxon>Metazoa</taxon>
        <taxon>Ecdysozoa</taxon>
        <taxon>Arthropoda</taxon>
        <taxon>Hexapoda</taxon>
        <taxon>Collembola</taxon>
        <taxon>Symphypleona</taxon>
        <taxon>Sminthuridae</taxon>
        <taxon>Allacma</taxon>
    </lineage>
</organism>
<accession>A0A8J2LSU0</accession>
<evidence type="ECO:0000259" key="8">
    <source>
        <dbReference type="Pfam" id="PF09743"/>
    </source>
</evidence>
<evidence type="ECO:0000256" key="1">
    <source>
        <dbReference type="ARBA" id="ARBA00003950"/>
    </source>
</evidence>
<dbReference type="GO" id="GO:0034976">
    <property type="term" value="P:response to endoplasmic reticulum stress"/>
    <property type="evidence" value="ECO:0007669"/>
    <property type="project" value="TreeGrafter"/>
</dbReference>
<dbReference type="OrthoDB" id="10258297at2759"/>
<name>A0A8J2LSU0_9HEXA</name>
<evidence type="ECO:0000313" key="11">
    <source>
        <dbReference type="EMBL" id="CAG7837625.1"/>
    </source>
</evidence>
<sequence>MSSADWEEVKRLAADFQRAQLTSANQRLTERNCVEIVTKLIELKFLDVVFTTDGKEYVTPQQLNKEIQDELFVHGGRLSLQELTQLLNVSINVVEQRVQDLIRVDKSLYFVLGQLITSTYIDTLSEEINEKLKQDGLISISELSKTADLPGEFLQQQIERRLGKIIFGKQDEQDSTVIYTETYVKRNTCKIRGILSAVTKPTPFGNILNKFNGQIPEKLFFGIISKLIKSKRIDGVVSGSGNRSSYYIPTSYSRAQTQWIEGFMNGNGYIDLDAAARLGITDPRAFIEKHYPGSVFLKTYCLGELIFKQAKETIEEALESPGWVDVVSVLPLSIPNEDVKILLEKILPRDIDNMIFDSVIIAKNYVRNLRGTFKGSMGDRAVKDVQNGKYIQLVNEARAAEKKLRIAELNADGDSSRTSKKDDRRKKAAGGKGGGGTQGRETKTKSTKKKYMAGKKDGFDSDSEDEKPSKNAAAGGDANVPAKAGQVKPLPFLTIAEIKKQLKNSESLNDSPEELIDSLASYLFKPLQDDYQQVLKEEYDRFMADKCGRKSKEELHQKLLNMQALLEFYSEGLENFDGDLKSQLEKHLLRSYGQEVTGIASAFALLEAGLDESAQAADLPSGPVKEALLSLGKSVTVPAFLEFLAIVLPSKKNSTRAPPSLLLIETRESLLQEMEAAKDSDPALYLHIGTLILFSLTTGTLLQASGKFVPQIISFLGTKLSKEEQEGLRSYQEAVVQFIKSKGKDAGDKLQDMYPNLKILIDTKSKALTKE</sequence>
<keyword evidence="4" id="KW-0808">Transferase</keyword>
<evidence type="ECO:0000259" key="10">
    <source>
        <dbReference type="Pfam" id="PF25041"/>
    </source>
</evidence>
<keyword evidence="12" id="KW-1185">Reference proteome</keyword>
<evidence type="ECO:0000256" key="2">
    <source>
        <dbReference type="ARBA" id="ARBA00010789"/>
    </source>
</evidence>
<dbReference type="EMBL" id="CAJVCH010571484">
    <property type="protein sequence ID" value="CAG7837625.1"/>
    <property type="molecule type" value="Genomic_DNA"/>
</dbReference>
<evidence type="ECO:0000256" key="6">
    <source>
        <dbReference type="ARBA" id="ARBA00030452"/>
    </source>
</evidence>
<evidence type="ECO:0000256" key="5">
    <source>
        <dbReference type="ARBA" id="ARBA00022786"/>
    </source>
</evidence>
<proteinExistence type="inferred from homology"/>
<dbReference type="InterPro" id="IPR056761">
    <property type="entry name" value="Ufl1-like_C"/>
</dbReference>
<feature type="domain" description="E3 UFM1-protein ligase-like C-terminal" evidence="10">
    <location>
        <begin position="662"/>
        <end position="751"/>
    </location>
</feature>
<dbReference type="InterPro" id="IPR056580">
    <property type="entry name" value="Ufl1_dom"/>
</dbReference>
<comment type="function">
    <text evidence="1">E3 UFM1-protein ligase that mediates ufmylation of target proteins.</text>
</comment>
<comment type="caution">
    <text evidence="11">The sequence shown here is derived from an EMBL/GenBank/DDBJ whole genome shotgun (WGS) entry which is preliminary data.</text>
</comment>
<dbReference type="InterPro" id="IPR056579">
    <property type="entry name" value="Ufl1_N"/>
</dbReference>
<feature type="region of interest" description="Disordered" evidence="7">
    <location>
        <begin position="411"/>
        <end position="483"/>
    </location>
</feature>
<evidence type="ECO:0000313" key="12">
    <source>
        <dbReference type="Proteomes" id="UP000708208"/>
    </source>
</evidence>
<evidence type="ECO:0000259" key="9">
    <source>
        <dbReference type="Pfam" id="PF23659"/>
    </source>
</evidence>
<dbReference type="Pfam" id="PF25041">
    <property type="entry name" value="UFL1_C"/>
    <property type="match status" value="1"/>
</dbReference>
<evidence type="ECO:0000256" key="4">
    <source>
        <dbReference type="ARBA" id="ARBA00022679"/>
    </source>
</evidence>
<evidence type="ECO:0000256" key="3">
    <source>
        <dbReference type="ARBA" id="ARBA00014160"/>
    </source>
</evidence>
<comment type="similarity">
    <text evidence="2">Belongs to the UFL1 family.</text>
</comment>
<dbReference type="GO" id="GO:1990592">
    <property type="term" value="P:protein K69-linked ufmylation"/>
    <property type="evidence" value="ECO:0007669"/>
    <property type="project" value="TreeGrafter"/>
</dbReference>
<dbReference type="GO" id="GO:0032434">
    <property type="term" value="P:regulation of proteasomal ubiquitin-dependent protein catabolic process"/>
    <property type="evidence" value="ECO:0007669"/>
    <property type="project" value="TreeGrafter"/>
</dbReference>
<protein>
    <recommendedName>
        <fullName evidence="3">E3 UFM1-protein ligase 1 homolog</fullName>
    </recommendedName>
    <alternativeName>
        <fullName evidence="6">E3 UFM1-protein transferase 1 homolog</fullName>
    </alternativeName>
</protein>
<feature type="domain" description="E3 UFM1-protein ligase 1-like N-terminal" evidence="8">
    <location>
        <begin position="8"/>
        <end position="287"/>
    </location>
</feature>